<sequence>MNRERLIRIAGQLGVDAEEAGRAADADEPVIARALVLRRIWNEIDALSASTGLLQAVPAGRRLVEAGADVDDLQALTAHAAYEMAFSVLFGLSEGMAADMPIDAADLPGVALMEIDSDGDLTDRNLVGIHESLLSADPSGMQGHRFLR</sequence>
<evidence type="ECO:0000313" key="1">
    <source>
        <dbReference type="EMBL" id="NMN99984.1"/>
    </source>
</evidence>
<dbReference type="Proteomes" id="UP000550729">
    <property type="component" value="Unassembled WGS sequence"/>
</dbReference>
<reference evidence="1 2" key="1">
    <citation type="submission" date="2020-04" db="EMBL/GenBank/DDBJ databases">
        <title>Gordonia sp. nov. TBRC 11910.</title>
        <authorList>
            <person name="Suriyachadkun C."/>
        </authorList>
    </citation>
    <scope>NUCLEOTIDE SEQUENCE [LARGE SCALE GENOMIC DNA]</scope>
    <source>
        <strain evidence="1 2">TBRC 11910</strain>
    </source>
</reference>
<comment type="caution">
    <text evidence="1">The sequence shown here is derived from an EMBL/GenBank/DDBJ whole genome shotgun (WGS) entry which is preliminary data.</text>
</comment>
<keyword evidence="2" id="KW-1185">Reference proteome</keyword>
<protein>
    <submittedName>
        <fullName evidence="1">Uncharacterized protein</fullName>
    </submittedName>
</protein>
<organism evidence="1 2">
    <name type="scientific">Gordonia asplenii</name>
    <dbReference type="NCBI Taxonomy" id="2725283"/>
    <lineage>
        <taxon>Bacteria</taxon>
        <taxon>Bacillati</taxon>
        <taxon>Actinomycetota</taxon>
        <taxon>Actinomycetes</taxon>
        <taxon>Mycobacteriales</taxon>
        <taxon>Gordoniaceae</taxon>
        <taxon>Gordonia</taxon>
    </lineage>
</organism>
<dbReference type="AlphaFoldDB" id="A0A848KSX8"/>
<dbReference type="EMBL" id="JABBNB010000001">
    <property type="protein sequence ID" value="NMN99984.1"/>
    <property type="molecule type" value="Genomic_DNA"/>
</dbReference>
<proteinExistence type="predicted"/>
<dbReference type="RefSeq" id="WP_170192456.1">
    <property type="nucleotide sequence ID" value="NZ_JABBNB010000001.1"/>
</dbReference>
<evidence type="ECO:0000313" key="2">
    <source>
        <dbReference type="Proteomes" id="UP000550729"/>
    </source>
</evidence>
<gene>
    <name evidence="1" type="ORF">HH308_01995</name>
</gene>
<name>A0A848KSX8_9ACTN</name>
<accession>A0A848KSX8</accession>